<dbReference type="AlphaFoldDB" id="A0A414WS56"/>
<dbReference type="InterPro" id="IPR035413">
    <property type="entry name" value="Terminase_L_C"/>
</dbReference>
<dbReference type="InterPro" id="IPR035412">
    <property type="entry name" value="Terminase_L_N"/>
</dbReference>
<reference evidence="2 3" key="1">
    <citation type="submission" date="2018-08" db="EMBL/GenBank/DDBJ databases">
        <title>A genome reference for cultivated species of the human gut microbiota.</title>
        <authorList>
            <person name="Zou Y."/>
            <person name="Xue W."/>
            <person name="Luo G."/>
        </authorList>
    </citation>
    <scope>NUCLEOTIDE SEQUENCE [LARGE SCALE GENOMIC DNA]</scope>
    <source>
        <strain evidence="2 3">AM17-48</strain>
    </source>
</reference>
<dbReference type="GO" id="GO:0004519">
    <property type="term" value="F:endonuclease activity"/>
    <property type="evidence" value="ECO:0007669"/>
    <property type="project" value="InterPro"/>
</dbReference>
<dbReference type="Pfam" id="PF05203">
    <property type="entry name" value="Hom_end_hint"/>
    <property type="match status" value="1"/>
</dbReference>
<dbReference type="GO" id="GO:0003677">
    <property type="term" value="F:DNA binding"/>
    <property type="evidence" value="ECO:0007669"/>
    <property type="project" value="InterPro"/>
</dbReference>
<feature type="domain" description="DOD-type homing endonuclease" evidence="1">
    <location>
        <begin position="153"/>
        <end position="282"/>
    </location>
</feature>
<dbReference type="Gene3D" id="3.40.50.300">
    <property type="entry name" value="P-loop containing nucleotide triphosphate hydrolases"/>
    <property type="match status" value="1"/>
</dbReference>
<dbReference type="InterPro" id="IPR027417">
    <property type="entry name" value="P-loop_NTPase"/>
</dbReference>
<dbReference type="PROSITE" id="PS50819">
    <property type="entry name" value="INTEIN_ENDONUCLEASE"/>
    <property type="match status" value="1"/>
</dbReference>
<evidence type="ECO:0000259" key="1">
    <source>
        <dbReference type="PROSITE" id="PS50819"/>
    </source>
</evidence>
<evidence type="ECO:0000313" key="3">
    <source>
        <dbReference type="Proteomes" id="UP000283329"/>
    </source>
</evidence>
<dbReference type="InterPro" id="IPR006142">
    <property type="entry name" value="INTEIN"/>
</dbReference>
<dbReference type="Pfam" id="PF05204">
    <property type="entry name" value="Hom_end"/>
    <property type="match status" value="1"/>
</dbReference>
<name>A0A414WS56_BACOV</name>
<dbReference type="InterPro" id="IPR052380">
    <property type="entry name" value="Viral_DNA_packaging_terminase"/>
</dbReference>
<dbReference type="PRINTS" id="PR00379">
    <property type="entry name" value="INTEIN"/>
</dbReference>
<dbReference type="InterPro" id="IPR007868">
    <property type="entry name" value="Hom_end_hint"/>
</dbReference>
<organism evidence="2 3">
    <name type="scientific">Bacteroides ovatus</name>
    <dbReference type="NCBI Taxonomy" id="28116"/>
    <lineage>
        <taxon>Bacteria</taxon>
        <taxon>Pseudomonadati</taxon>
        <taxon>Bacteroidota</taxon>
        <taxon>Bacteroidia</taxon>
        <taxon>Bacteroidales</taxon>
        <taxon>Bacteroidaceae</taxon>
        <taxon>Bacteroides</taxon>
    </lineage>
</organism>
<dbReference type="Gene3D" id="3.30.420.280">
    <property type="match status" value="1"/>
</dbReference>
<dbReference type="SUPFAM" id="SSF55608">
    <property type="entry name" value="Homing endonucleases"/>
    <property type="match status" value="2"/>
</dbReference>
<dbReference type="EMBL" id="QRJR01000034">
    <property type="protein sequence ID" value="RHH40362.1"/>
    <property type="molecule type" value="Genomic_DNA"/>
</dbReference>
<evidence type="ECO:0000313" key="2">
    <source>
        <dbReference type="EMBL" id="RHH40362.1"/>
    </source>
</evidence>
<gene>
    <name evidence="2" type="ORF">DW206_22645</name>
</gene>
<protein>
    <recommendedName>
        <fullName evidence="1">DOD-type homing endonuclease domain-containing protein</fullName>
    </recommendedName>
</protein>
<dbReference type="InterPro" id="IPR027434">
    <property type="entry name" value="Homing_endonucl"/>
</dbReference>
<dbReference type="PANTHER" id="PTHR39184">
    <property type="match status" value="1"/>
</dbReference>
<dbReference type="Pfam" id="PF17288">
    <property type="entry name" value="Terminase_3C"/>
    <property type="match status" value="1"/>
</dbReference>
<dbReference type="Proteomes" id="UP000283329">
    <property type="component" value="Unassembled WGS sequence"/>
</dbReference>
<accession>A0A414WS56</accession>
<proteinExistence type="predicted"/>
<dbReference type="GO" id="GO:0016539">
    <property type="term" value="P:intein-mediated protein splicing"/>
    <property type="evidence" value="ECO:0007669"/>
    <property type="project" value="InterPro"/>
</dbReference>
<dbReference type="Gene3D" id="3.10.28.10">
    <property type="entry name" value="Homing endonucleases"/>
    <property type="match status" value="1"/>
</dbReference>
<comment type="caution">
    <text evidence="2">The sequence shown here is derived from an EMBL/GenBank/DDBJ whole genome shotgun (WGS) entry which is preliminary data.</text>
</comment>
<dbReference type="InterPro" id="IPR004042">
    <property type="entry name" value="Intein_endonuc_central"/>
</dbReference>
<dbReference type="PANTHER" id="PTHR39184:SF1">
    <property type="entry name" value="PBSX PHAGE TERMINASE LARGE SUBUNIT"/>
    <property type="match status" value="1"/>
</dbReference>
<dbReference type="InterPro" id="IPR036844">
    <property type="entry name" value="Hint_dom_sf"/>
</dbReference>
<sequence>MIEPQAIYHPLYTDNEKFIILITGGRGCETPTQEVIMSDLTVKQIKDIKVGDFVMGDDGCPRKVIGTMRGQSEMFRVQQTSAEDYFVNDAHIISLRKSGDSIRDGRYTAYPEFLDMRITDFVNQSKRFRDRFRGYKSNSIPYIEKYVNIEPYLLGVWLGDGTSMFPQVTTADFEIKDYLREYADRNNMRLAINGIRGNAITYRLAKNGGLTNPLMDTLREYNLISNKHIPQDYISNSENVRLDLLAGLIDTDGCMLRNGYEIIQKNEKLAKQIKYVADTLGFRTSINKKLARCNGKDCGFVYRVFINGDVWRIPCKISRKKINKDEVRKNKDWHLSQLSIESVGMGDWCGICLDGNQRYLHSDGTVTHNSGKSFNASTFIERLTFEMTEAEKIVHQVLYTRYTMVSAGMSIIPEMMEKIELDGTTKYFKTTKTDIVNKMTNSRIMFRGIKTSSGNQTAKLKSIQGITTFVCDEAEEWTNEEEFDKIMLSIRKKGIQNRIIIIMNPCDSNHFIYKKYIENTHKLVEIDGVQVQVSTHPNVLHIHTTYFDNLENLSPEFLREVQEMKEKNPEKYAHVVIGRWADVAEGAVFKKWGIIDEFPQECKKVGLGLDFGFTNDPTAAIRCGVIDNRLYLDEVDYRTGLLSSDIVKSIRPWGLKTIADSADPRTIQEIHNGGVRIYAVSKYPGSVVAGIDKMKEYEIYITKRSYNLQREYRKYVWAKDKDGNYINEPEDHDNHGIDAARYWVLGELLGKIIKSQKVSKEELGIW</sequence>
<dbReference type="SUPFAM" id="SSF51294">
    <property type="entry name" value="Hedgehog/intein (Hint) domain"/>
    <property type="match status" value="1"/>
</dbReference>
<dbReference type="InterPro" id="IPR007869">
    <property type="entry name" value="Homing_endonuc_PI-Sce"/>
</dbReference>
<dbReference type="Pfam" id="PF04466">
    <property type="entry name" value="Terminase_3"/>
    <property type="match status" value="1"/>
</dbReference>
<dbReference type="Gene3D" id="2.170.16.10">
    <property type="entry name" value="Hedgehog/Intein (Hint) domain"/>
    <property type="match status" value="1"/>
</dbReference>